<evidence type="ECO:0000313" key="2">
    <source>
        <dbReference type="Proteomes" id="UP000242146"/>
    </source>
</evidence>
<evidence type="ECO:0000313" key="1">
    <source>
        <dbReference type="EMBL" id="ORX43839.1"/>
    </source>
</evidence>
<reference evidence="1 2" key="1">
    <citation type="submission" date="2016-07" db="EMBL/GenBank/DDBJ databases">
        <title>Pervasive Adenine N6-methylation of Active Genes in Fungi.</title>
        <authorList>
            <consortium name="DOE Joint Genome Institute"/>
            <person name="Mondo S.J."/>
            <person name="Dannebaum R.O."/>
            <person name="Kuo R.C."/>
            <person name="Labutti K."/>
            <person name="Haridas S."/>
            <person name="Kuo A."/>
            <person name="Salamov A."/>
            <person name="Ahrendt S.R."/>
            <person name="Lipzen A."/>
            <person name="Sullivan W."/>
            <person name="Andreopoulos W.B."/>
            <person name="Clum A."/>
            <person name="Lindquist E."/>
            <person name="Daum C."/>
            <person name="Ramamoorthy G.K."/>
            <person name="Gryganskyi A."/>
            <person name="Culley D."/>
            <person name="Magnuson J.K."/>
            <person name="James T.Y."/>
            <person name="O'Malley M.A."/>
            <person name="Stajich J.E."/>
            <person name="Spatafora J.W."/>
            <person name="Visel A."/>
            <person name="Grigoriev I.V."/>
        </authorList>
    </citation>
    <scope>NUCLEOTIDE SEQUENCE [LARGE SCALE GENOMIC DNA]</scope>
    <source>
        <strain evidence="1 2">NRRL 3301</strain>
    </source>
</reference>
<proteinExistence type="predicted"/>
<gene>
    <name evidence="1" type="ORF">DM01DRAFT_1195507</name>
</gene>
<accession>A0A1X2G3H5</accession>
<dbReference type="Proteomes" id="UP000242146">
    <property type="component" value="Unassembled WGS sequence"/>
</dbReference>
<dbReference type="EMBL" id="MCGT01000052">
    <property type="protein sequence ID" value="ORX43839.1"/>
    <property type="molecule type" value="Genomic_DNA"/>
</dbReference>
<comment type="caution">
    <text evidence="1">The sequence shown here is derived from an EMBL/GenBank/DDBJ whole genome shotgun (WGS) entry which is preliminary data.</text>
</comment>
<dbReference type="AlphaFoldDB" id="A0A1X2G3H5"/>
<organism evidence="1 2">
    <name type="scientific">Hesseltinella vesiculosa</name>
    <dbReference type="NCBI Taxonomy" id="101127"/>
    <lineage>
        <taxon>Eukaryota</taxon>
        <taxon>Fungi</taxon>
        <taxon>Fungi incertae sedis</taxon>
        <taxon>Mucoromycota</taxon>
        <taxon>Mucoromycotina</taxon>
        <taxon>Mucoromycetes</taxon>
        <taxon>Mucorales</taxon>
        <taxon>Cunninghamellaceae</taxon>
        <taxon>Hesseltinella</taxon>
    </lineage>
</organism>
<keyword evidence="2" id="KW-1185">Reference proteome</keyword>
<protein>
    <submittedName>
        <fullName evidence="1">Uncharacterized protein</fullName>
    </submittedName>
</protein>
<sequence length="131" mass="14813">MPIHATGILPEYACRNKSVLQNGCVPGLPPPYPPLKDDLLTWGHIQHLAACHFGQLQKDPTSKHPAWSYLDIHRAPAPLNPLVTAKLQSIYNTKLTTDMKNLMSRSCFKKMVHSLLRLFLQCHLAPRLEQQ</sequence>
<name>A0A1X2G3H5_9FUNG</name>